<evidence type="ECO:0000313" key="2">
    <source>
        <dbReference type="Proteomes" id="UP000050833"/>
    </source>
</evidence>
<sequence>MTNNMERMRFEIARAIITCFPKDYIEMAFVGGVSEKEFVDEIVVEFIKYAFDNSQEKHSLRYYVPYGVDENTDERMIYTRLLKYCQKYRDQEYDEFKRKGVDIEELKAKSMQTMDEKKEGYSITPMQYFEMTNIHDMTALKAFVENRLSDVKKVSNTSFKEMLEDYDRNVEEWKEKRLESDYNMVFYSLAFFTIDWKYGFEFAYMLAKKMEQLKVKEIDKNFFSILCARMTIQSFLGCEVGIDSRMIKPRQKMIDILVPEDLKWSNDFEVDQRCYAELLVIMAQLNNGIKLANGNTLREQFSKETTMEDWASFFKDYDMFGAWHKKELSNNRIRNMRKVLNQIHK</sequence>
<evidence type="ECO:0000313" key="1">
    <source>
        <dbReference type="EMBL" id="KQC86176.1"/>
    </source>
</evidence>
<organism evidence="1 2">
    <name type="scientific">Butyribacter intestini</name>
    <dbReference type="NCBI Taxonomy" id="1703332"/>
    <lineage>
        <taxon>Bacteria</taxon>
        <taxon>Bacillati</taxon>
        <taxon>Bacillota</taxon>
        <taxon>Clostridia</taxon>
        <taxon>Lachnospirales</taxon>
        <taxon>Lachnospiraceae</taxon>
        <taxon>Butyribacter</taxon>
    </lineage>
</organism>
<proteinExistence type="predicted"/>
<gene>
    <name evidence="1" type="ORF">APZ18_02995</name>
</gene>
<dbReference type="EMBL" id="LLKB01000001">
    <property type="protein sequence ID" value="KQC86176.1"/>
    <property type="molecule type" value="Genomic_DNA"/>
</dbReference>
<protein>
    <submittedName>
        <fullName evidence="1">Uncharacterized protein</fullName>
    </submittedName>
</protein>
<keyword evidence="2" id="KW-1185">Reference proteome</keyword>
<dbReference type="Proteomes" id="UP000050833">
    <property type="component" value="Unassembled WGS sequence"/>
</dbReference>
<accession>A0AAW3JTP1</accession>
<comment type="caution">
    <text evidence="1">The sequence shown here is derived from an EMBL/GenBank/DDBJ whole genome shotgun (WGS) entry which is preliminary data.</text>
</comment>
<reference evidence="1 2" key="1">
    <citation type="submission" date="2015-10" db="EMBL/GenBank/DDBJ databases">
        <title>Butyribacter intestini gen. nov., sp. nov., a butyric acid-producing bacterium of the family Lachnospiraceae isolated from the human faeces.</title>
        <authorList>
            <person name="Zou Y."/>
            <person name="Xue W."/>
            <person name="Luo G."/>
            <person name="Lv M."/>
        </authorList>
    </citation>
    <scope>NUCLEOTIDE SEQUENCE [LARGE SCALE GENOMIC DNA]</scope>
    <source>
        <strain evidence="1 2">TF01-11</strain>
    </source>
</reference>
<name>A0AAW3JTP1_9FIRM</name>
<dbReference type="AlphaFoldDB" id="A0AAW3JTP1"/>
<dbReference type="RefSeq" id="WP_055941457.1">
    <property type="nucleotide sequence ID" value="NZ_LLKB01000001.1"/>
</dbReference>